<dbReference type="OrthoDB" id="4793331at2"/>
<feature type="transmembrane region" description="Helical" evidence="2">
    <location>
        <begin position="161"/>
        <end position="180"/>
    </location>
</feature>
<feature type="compositionally biased region" description="Low complexity" evidence="1">
    <location>
        <begin position="77"/>
        <end position="98"/>
    </location>
</feature>
<sequence>MADWKTYAKAARNTARKQAPGAKDAARRASGQASAYVRAAGKAIDEGHRPDGAPSGPTRDGDGPRERGGPRRDAEGAPRATGARSSSSPSGAATAARPAVDKERLRQDAAAYYTVASRRVASVNIVPRVMRALRDALLIGLSLLIIWGVLFAAGIPIPFTTVLIIVGLIVVVSFAGGLYAQWKRSREVLDATEDPRDR</sequence>
<gene>
    <name evidence="3" type="ORF">CFK38_14955</name>
</gene>
<feature type="compositionally biased region" description="Basic and acidic residues" evidence="1">
    <location>
        <begin position="59"/>
        <end position="76"/>
    </location>
</feature>
<evidence type="ECO:0000313" key="3">
    <source>
        <dbReference type="EMBL" id="ATG52679.1"/>
    </source>
</evidence>
<keyword evidence="2" id="KW-0812">Transmembrane</keyword>
<dbReference type="EMBL" id="CP023563">
    <property type="protein sequence ID" value="ATG52679.1"/>
    <property type="molecule type" value="Genomic_DNA"/>
</dbReference>
<proteinExistence type="predicted"/>
<accession>A0A291GQP6</accession>
<protein>
    <submittedName>
        <fullName evidence="3">Uncharacterized protein</fullName>
    </submittedName>
</protein>
<dbReference type="RefSeq" id="WP_096803789.1">
    <property type="nucleotide sequence ID" value="NZ_CP023563.1"/>
</dbReference>
<keyword evidence="4" id="KW-1185">Reference proteome</keyword>
<evidence type="ECO:0000313" key="4">
    <source>
        <dbReference type="Proteomes" id="UP000218165"/>
    </source>
</evidence>
<keyword evidence="2" id="KW-1133">Transmembrane helix</keyword>
<feature type="region of interest" description="Disordered" evidence="1">
    <location>
        <begin position="1"/>
        <end position="102"/>
    </location>
</feature>
<keyword evidence="2" id="KW-0472">Membrane</keyword>
<reference evidence="4" key="1">
    <citation type="submission" date="2017-09" db="EMBL/GenBank/DDBJ databases">
        <title>Brachybacterium sp. VM2412.</title>
        <authorList>
            <person name="Tak E.J."/>
            <person name="Bae J.-W."/>
        </authorList>
    </citation>
    <scope>NUCLEOTIDE SEQUENCE [LARGE SCALE GENOMIC DNA]</scope>
    <source>
        <strain evidence="4">VM2412</strain>
    </source>
</reference>
<dbReference type="AlphaFoldDB" id="A0A291GQP6"/>
<evidence type="ECO:0000256" key="2">
    <source>
        <dbReference type="SAM" id="Phobius"/>
    </source>
</evidence>
<dbReference type="KEGG" id="brz:CFK38_14955"/>
<feature type="transmembrane region" description="Helical" evidence="2">
    <location>
        <begin position="136"/>
        <end position="155"/>
    </location>
</feature>
<evidence type="ECO:0000256" key="1">
    <source>
        <dbReference type="SAM" id="MobiDB-lite"/>
    </source>
</evidence>
<dbReference type="Proteomes" id="UP000218165">
    <property type="component" value="Chromosome"/>
</dbReference>
<organism evidence="3 4">
    <name type="scientific">Brachybacterium vulturis</name>
    <dbReference type="NCBI Taxonomy" id="2017484"/>
    <lineage>
        <taxon>Bacteria</taxon>
        <taxon>Bacillati</taxon>
        <taxon>Actinomycetota</taxon>
        <taxon>Actinomycetes</taxon>
        <taxon>Micrococcales</taxon>
        <taxon>Dermabacteraceae</taxon>
        <taxon>Brachybacterium</taxon>
    </lineage>
</organism>
<name>A0A291GQP6_9MICO</name>